<dbReference type="InterPro" id="IPR008884">
    <property type="entry name" value="TylF_MeTrfase"/>
</dbReference>
<comment type="caution">
    <text evidence="1">The sequence shown here is derived from an EMBL/GenBank/DDBJ whole genome shotgun (WGS) entry which is preliminary data.</text>
</comment>
<proteinExistence type="predicted"/>
<dbReference type="Gene3D" id="3.40.50.150">
    <property type="entry name" value="Vaccinia Virus protein VP39"/>
    <property type="match status" value="1"/>
</dbReference>
<protein>
    <recommendedName>
        <fullName evidence="3">Methyltransferase</fullName>
    </recommendedName>
</protein>
<sequence>MDGPNRSTEQRLDVLSVARIDRPRHAGLARRIIAQAAWLPSIAVDALENLGLTLQKIANTMRFEKFWAEKVAADDRVKFVPTFNKSVGKKPIWNAALNWISANTSGGTILEFGTNNGGSLKYFVDHLPRSYYLVGFDSFEGLPEAWDGLPAGSIKGFGAPGELWGDDPQARAKVITDAAAGIPFPAPPQPNVSIQSGLFAESLTRYLSGGWPQDVRMIHFDADLYISTRPVLDTLCGQLKHRYLILFDEFYSVNHEFRAWNEFLALYKLVDWRVVATSEDGSQVLIEVNTRAPLDLPAAT</sequence>
<gene>
    <name evidence="1" type="ORF">CH338_24345</name>
</gene>
<organism evidence="1 2">
    <name type="scientific">Rhodoplanes elegans</name>
    <dbReference type="NCBI Taxonomy" id="29408"/>
    <lineage>
        <taxon>Bacteria</taxon>
        <taxon>Pseudomonadati</taxon>
        <taxon>Pseudomonadota</taxon>
        <taxon>Alphaproteobacteria</taxon>
        <taxon>Hyphomicrobiales</taxon>
        <taxon>Nitrobacteraceae</taxon>
        <taxon>Rhodoplanes</taxon>
    </lineage>
</organism>
<dbReference type="RefSeq" id="WP_111359656.1">
    <property type="nucleotide sequence ID" value="NZ_NHSK01000041.1"/>
</dbReference>
<reference evidence="1 2" key="1">
    <citation type="submission" date="2017-07" db="EMBL/GenBank/DDBJ databases">
        <title>Draft Genome Sequences of Select Purple Nonsulfur Bacteria.</title>
        <authorList>
            <person name="Lasarre B."/>
            <person name="Mckinlay J.B."/>
        </authorList>
    </citation>
    <scope>NUCLEOTIDE SEQUENCE [LARGE SCALE GENOMIC DNA]</scope>
    <source>
        <strain evidence="1 2">DSM 11907</strain>
    </source>
</reference>
<accession>A0A327K3F0</accession>
<dbReference type="SUPFAM" id="SSF53335">
    <property type="entry name" value="S-adenosyl-L-methionine-dependent methyltransferases"/>
    <property type="match status" value="1"/>
</dbReference>
<evidence type="ECO:0000313" key="1">
    <source>
        <dbReference type="EMBL" id="RAI32333.1"/>
    </source>
</evidence>
<dbReference type="PANTHER" id="PTHR40036:SF1">
    <property type="entry name" value="MACROCIN O-METHYLTRANSFERASE"/>
    <property type="match status" value="1"/>
</dbReference>
<dbReference type="InterPro" id="IPR029063">
    <property type="entry name" value="SAM-dependent_MTases_sf"/>
</dbReference>
<keyword evidence="2" id="KW-1185">Reference proteome</keyword>
<dbReference type="EMBL" id="NPEU01000433">
    <property type="protein sequence ID" value="RAI32333.1"/>
    <property type="molecule type" value="Genomic_DNA"/>
</dbReference>
<name>A0A327K3F0_9BRAD</name>
<dbReference type="PANTHER" id="PTHR40036">
    <property type="entry name" value="MACROCIN O-METHYLTRANSFERASE"/>
    <property type="match status" value="1"/>
</dbReference>
<dbReference type="AlphaFoldDB" id="A0A327K3F0"/>
<evidence type="ECO:0000313" key="2">
    <source>
        <dbReference type="Proteomes" id="UP000248863"/>
    </source>
</evidence>
<dbReference type="Proteomes" id="UP000248863">
    <property type="component" value="Unassembled WGS sequence"/>
</dbReference>
<evidence type="ECO:0008006" key="3">
    <source>
        <dbReference type="Google" id="ProtNLM"/>
    </source>
</evidence>
<dbReference type="OrthoDB" id="9811332at2"/>